<gene>
    <name evidence="1" type="ORF">G436_1719</name>
</gene>
<sequence>MIQNHEKRKIEFVDFFGTKNSKNLRGRFPQVLKIFLENNKIDFFN</sequence>
<dbReference type="Proteomes" id="UP000056502">
    <property type="component" value="Chromosome I"/>
</dbReference>
<evidence type="ECO:0000313" key="2">
    <source>
        <dbReference type="Proteomes" id="UP000056502"/>
    </source>
</evidence>
<name>A0A0M5L8T9_LEPIR</name>
<organism evidence="1">
    <name type="scientific">Leptospira interrogans serovar Hardjo str. Norma</name>
    <dbReference type="NCBI Taxonomy" id="1279460"/>
    <lineage>
        <taxon>Bacteria</taxon>
        <taxon>Pseudomonadati</taxon>
        <taxon>Spirochaetota</taxon>
        <taxon>Spirochaetia</taxon>
        <taxon>Leptospirales</taxon>
        <taxon>Leptospiraceae</taxon>
        <taxon>Leptospira</taxon>
    </lineage>
</organism>
<reference evidence="1 2" key="1">
    <citation type="journal article" date="2015" name="Genome Announc.">
        <title>Whole-Genome Sequence of Leptospira interrogans Serovar Hardjo Subtype Hardjoprajitno Strain Norma, Isolated from Cattle in a Leptospirosis Outbreak in Brazil.</title>
        <authorList>
            <person name="Cosate M.R."/>
            <person name="Soares S.C."/>
            <person name="Mendes T.A."/>
            <person name="Raittz R.T."/>
            <person name="Moreira E.C."/>
            <person name="Leite R."/>
            <person name="Fernandes G.R."/>
            <person name="Haddad J.P."/>
            <person name="Ortega J.M."/>
        </authorList>
    </citation>
    <scope>NUCLEOTIDE SEQUENCE [LARGE SCALE GENOMIC DNA]</scope>
    <source>
        <strain evidence="1 2">Norma</strain>
    </source>
</reference>
<evidence type="ECO:0000313" key="1">
    <source>
        <dbReference type="EMBL" id="ALE38910.1"/>
    </source>
</evidence>
<accession>A0A0M5L8T9</accession>
<dbReference type="EMBL" id="CP012603">
    <property type="protein sequence ID" value="ALE38910.1"/>
    <property type="molecule type" value="Genomic_DNA"/>
</dbReference>
<dbReference type="AlphaFoldDB" id="A0A0M5L8T9"/>
<dbReference type="PATRIC" id="fig|1279460.3.peg.1731"/>
<proteinExistence type="predicted"/>
<protein>
    <submittedName>
        <fullName evidence="1">Uncharacterized protein</fullName>
    </submittedName>
</protein>